<dbReference type="EMBL" id="WJJP01000424">
    <property type="protein sequence ID" value="MBD3325523.1"/>
    <property type="molecule type" value="Genomic_DNA"/>
</dbReference>
<reference evidence="2" key="1">
    <citation type="submission" date="2019-11" db="EMBL/GenBank/DDBJ databases">
        <title>Microbial mats filling the niche in hypersaline microbial mats.</title>
        <authorList>
            <person name="Wong H.L."/>
            <person name="Macleod F.I."/>
            <person name="White R.A. III"/>
            <person name="Burns B.P."/>
        </authorList>
    </citation>
    <scope>NUCLEOTIDE SEQUENCE</scope>
    <source>
        <strain evidence="2">Rbin_158</strain>
    </source>
</reference>
<accession>A0A9D5JWH8</accession>
<protein>
    <recommendedName>
        <fullName evidence="4">DUF4412 domain-containing protein</fullName>
    </recommendedName>
</protein>
<dbReference type="AlphaFoldDB" id="A0A9D5JWH8"/>
<comment type="caution">
    <text evidence="2">The sequence shown here is derived from an EMBL/GenBank/DDBJ whole genome shotgun (WGS) entry which is preliminary data.</text>
</comment>
<evidence type="ECO:0000256" key="1">
    <source>
        <dbReference type="SAM" id="SignalP"/>
    </source>
</evidence>
<evidence type="ECO:0008006" key="4">
    <source>
        <dbReference type="Google" id="ProtNLM"/>
    </source>
</evidence>
<dbReference type="Proteomes" id="UP000649604">
    <property type="component" value="Unassembled WGS sequence"/>
</dbReference>
<name>A0A9D5JWH8_9BACT</name>
<gene>
    <name evidence="2" type="ORF">GF339_13110</name>
</gene>
<proteinExistence type="predicted"/>
<organism evidence="2 3">
    <name type="scientific">candidate division KSB3 bacterium</name>
    <dbReference type="NCBI Taxonomy" id="2044937"/>
    <lineage>
        <taxon>Bacteria</taxon>
        <taxon>candidate division KSB3</taxon>
    </lineage>
</organism>
<keyword evidence="1" id="KW-0732">Signal</keyword>
<sequence>MNTLRVWRISLLSLLMLLGSANLGFALGETGQTVTYKVLHDTTAGTLTTYTHYSIVAQEPQGYWLQRTTSMRIDSDPLSITQTLLDDYTHEPLRYIMHRPAKMNRPPRVVDLPLEEMGQEEILPTPITPTASEPMSLRLDAGTFEVRKGGQDGLILWLSREVPVLGVAKVEAPEWTMELVRITDNATDLLPRKPPQGGMIYLENE</sequence>
<evidence type="ECO:0000313" key="3">
    <source>
        <dbReference type="Proteomes" id="UP000649604"/>
    </source>
</evidence>
<feature type="chain" id="PRO_5039301605" description="DUF4412 domain-containing protein" evidence="1">
    <location>
        <begin position="27"/>
        <end position="205"/>
    </location>
</feature>
<feature type="signal peptide" evidence="1">
    <location>
        <begin position="1"/>
        <end position="26"/>
    </location>
</feature>
<evidence type="ECO:0000313" key="2">
    <source>
        <dbReference type="EMBL" id="MBD3325523.1"/>
    </source>
</evidence>